<dbReference type="Gene3D" id="3.30.420.10">
    <property type="entry name" value="Ribonuclease H-like superfamily/Ribonuclease H"/>
    <property type="match status" value="1"/>
</dbReference>
<sequence length="109" mass="12443">MFISSELFSCYTIQWAGRSKFWFTAKFDRVFPNTFDLKADVYAADSMDLLRRSGIDFAENNRSGIEPVRFGDLLMGSGVVLDERIHWATFHCGYDFGYFLKLLTGEGSA</sequence>
<proteinExistence type="predicted"/>
<comment type="caution">
    <text evidence="1">The sequence shown here is derived from an EMBL/GenBank/DDBJ whole genome shotgun (WGS) entry which is preliminary data.</text>
</comment>
<dbReference type="Proteomes" id="UP000712600">
    <property type="component" value="Unassembled WGS sequence"/>
</dbReference>
<dbReference type="InterPro" id="IPR036397">
    <property type="entry name" value="RNaseH_sf"/>
</dbReference>
<protein>
    <submittedName>
        <fullName evidence="1">Uncharacterized protein</fullName>
    </submittedName>
</protein>
<dbReference type="SUPFAM" id="SSF53098">
    <property type="entry name" value="Ribonuclease H-like"/>
    <property type="match status" value="1"/>
</dbReference>
<reference evidence="1" key="1">
    <citation type="submission" date="2019-12" db="EMBL/GenBank/DDBJ databases">
        <title>Genome sequencing and annotation of Brassica cretica.</title>
        <authorList>
            <person name="Studholme D.J."/>
            <person name="Sarris P."/>
        </authorList>
    </citation>
    <scope>NUCLEOTIDE SEQUENCE</scope>
    <source>
        <strain evidence="1">PFS-109/04</strain>
        <tissue evidence="1">Leaf</tissue>
    </source>
</reference>
<organism evidence="1 2">
    <name type="scientific">Brassica cretica</name>
    <name type="common">Mustard</name>
    <dbReference type="NCBI Taxonomy" id="69181"/>
    <lineage>
        <taxon>Eukaryota</taxon>
        <taxon>Viridiplantae</taxon>
        <taxon>Streptophyta</taxon>
        <taxon>Embryophyta</taxon>
        <taxon>Tracheophyta</taxon>
        <taxon>Spermatophyta</taxon>
        <taxon>Magnoliopsida</taxon>
        <taxon>eudicotyledons</taxon>
        <taxon>Gunneridae</taxon>
        <taxon>Pentapetalae</taxon>
        <taxon>rosids</taxon>
        <taxon>malvids</taxon>
        <taxon>Brassicales</taxon>
        <taxon>Brassicaceae</taxon>
        <taxon>Brassiceae</taxon>
        <taxon>Brassica</taxon>
    </lineage>
</organism>
<gene>
    <name evidence="1" type="ORF">F2Q69_00004670</name>
</gene>
<evidence type="ECO:0000313" key="2">
    <source>
        <dbReference type="Proteomes" id="UP000712600"/>
    </source>
</evidence>
<dbReference type="InterPro" id="IPR039637">
    <property type="entry name" value="CNOT7/CNOT8/Pop2"/>
</dbReference>
<evidence type="ECO:0000313" key="1">
    <source>
        <dbReference type="EMBL" id="KAF3505570.1"/>
    </source>
</evidence>
<dbReference type="GO" id="GO:0003676">
    <property type="term" value="F:nucleic acid binding"/>
    <property type="evidence" value="ECO:0007669"/>
    <property type="project" value="InterPro"/>
</dbReference>
<dbReference type="GO" id="GO:0004535">
    <property type="term" value="F:poly(A)-specific ribonuclease activity"/>
    <property type="evidence" value="ECO:0007669"/>
    <property type="project" value="InterPro"/>
</dbReference>
<dbReference type="GO" id="GO:0030014">
    <property type="term" value="C:CCR4-NOT complex"/>
    <property type="evidence" value="ECO:0007669"/>
    <property type="project" value="InterPro"/>
</dbReference>
<dbReference type="AlphaFoldDB" id="A0A8S9NSI2"/>
<name>A0A8S9NSI2_BRACR</name>
<accession>A0A8S9NSI2</accession>
<dbReference type="PANTHER" id="PTHR10797">
    <property type="entry name" value="CCR4-NOT TRANSCRIPTION COMPLEX SUBUNIT"/>
    <property type="match status" value="1"/>
</dbReference>
<dbReference type="InterPro" id="IPR012337">
    <property type="entry name" value="RNaseH-like_sf"/>
</dbReference>
<dbReference type="EMBL" id="QGKX02001521">
    <property type="protein sequence ID" value="KAF3505570.1"/>
    <property type="molecule type" value="Genomic_DNA"/>
</dbReference>